<dbReference type="Proteomes" id="UP000827976">
    <property type="component" value="Chromosome 12"/>
</dbReference>
<reference evidence="2" key="1">
    <citation type="journal article" date="2022" name="Nat. Commun.">
        <title>Chromosome evolution and the genetic basis of agronomically important traits in greater yam.</title>
        <authorList>
            <person name="Bredeson J.V."/>
            <person name="Lyons J.B."/>
            <person name="Oniyinde I.O."/>
            <person name="Okereke N.R."/>
            <person name="Kolade O."/>
            <person name="Nnabue I."/>
            <person name="Nwadili C.O."/>
            <person name="Hribova E."/>
            <person name="Parker M."/>
            <person name="Nwogha J."/>
            <person name="Shu S."/>
            <person name="Carlson J."/>
            <person name="Kariba R."/>
            <person name="Muthemba S."/>
            <person name="Knop K."/>
            <person name="Barton G.J."/>
            <person name="Sherwood A.V."/>
            <person name="Lopez-Montes A."/>
            <person name="Asiedu R."/>
            <person name="Jamnadass R."/>
            <person name="Muchugi A."/>
            <person name="Goodstein D."/>
            <person name="Egesi C.N."/>
            <person name="Featherston J."/>
            <person name="Asfaw A."/>
            <person name="Simpson G.G."/>
            <person name="Dolezel J."/>
            <person name="Hendre P.S."/>
            <person name="Van Deynze A."/>
            <person name="Kumar P.L."/>
            <person name="Obidiegwu J.E."/>
            <person name="Bhattacharjee R."/>
            <person name="Rokhsar D.S."/>
        </authorList>
    </citation>
    <scope>NUCLEOTIDE SEQUENCE [LARGE SCALE GENOMIC DNA]</scope>
    <source>
        <strain evidence="2">cv. TDa95/00328</strain>
    </source>
</reference>
<name>A0ACB7V186_DIOAL</name>
<evidence type="ECO:0000313" key="1">
    <source>
        <dbReference type="EMBL" id="KAH7667091.1"/>
    </source>
</evidence>
<keyword evidence="2" id="KW-1185">Reference proteome</keyword>
<gene>
    <name evidence="1" type="ORF">IHE45_12G037400</name>
</gene>
<proteinExistence type="predicted"/>
<comment type="caution">
    <text evidence="1">The sequence shown here is derived from an EMBL/GenBank/DDBJ whole genome shotgun (WGS) entry which is preliminary data.</text>
</comment>
<accession>A0ACB7V186</accession>
<organism evidence="1 2">
    <name type="scientific">Dioscorea alata</name>
    <name type="common">Purple yam</name>
    <dbReference type="NCBI Taxonomy" id="55571"/>
    <lineage>
        <taxon>Eukaryota</taxon>
        <taxon>Viridiplantae</taxon>
        <taxon>Streptophyta</taxon>
        <taxon>Embryophyta</taxon>
        <taxon>Tracheophyta</taxon>
        <taxon>Spermatophyta</taxon>
        <taxon>Magnoliopsida</taxon>
        <taxon>Liliopsida</taxon>
        <taxon>Dioscoreales</taxon>
        <taxon>Dioscoreaceae</taxon>
        <taxon>Dioscorea</taxon>
    </lineage>
</organism>
<protein>
    <submittedName>
        <fullName evidence="1">Transposase MuDR plant domain-containing protein</fullName>
    </submittedName>
</protein>
<dbReference type="EMBL" id="CM037022">
    <property type="protein sequence ID" value="KAH7667091.1"/>
    <property type="molecule type" value="Genomic_DNA"/>
</dbReference>
<sequence length="212" mass="24018">MFWFSLPLINNEVGSSSGHQHWRCNEDPITPANEAADNVEFEAPTNDNNDDHNDYYDDSDNEDESSDDDASLPTNVQEDVIAEDAIRTTTSYMEQGENVASHDYTQFEPIPGMTTIDEWYNATEIDDVEPHLSTGDEESLNFNDWVGRIFNSKAQLIDLLSRWSIKKAVTFIHVKCNKSMLTVKCASSNCDWRLHASVSSKTSLWVVKTCPR</sequence>
<evidence type="ECO:0000313" key="2">
    <source>
        <dbReference type="Proteomes" id="UP000827976"/>
    </source>
</evidence>